<dbReference type="Proteomes" id="UP001219525">
    <property type="component" value="Unassembled WGS sequence"/>
</dbReference>
<proteinExistence type="predicted"/>
<sequence>MRMVGTLGNDTLQTKRLEIPFINSLNRLKTETVGALVVALHDRNNVDPNRSSVPTLCALPRGPARSLIPGPQIQKFAHVFGAVMLRPVPGGNVFVWKETAHRQLFCGARYASTGCWQCMHVVGGSGPGHRTLWNGDRAAGECAPRSPHLHNKVFMTGLPYALCTRVCIPVVGRIVCETLTAYDALRMHMLDHAVACAECVCPARGAGGKVEKDKTYCQLSGSGIGSTFSRRGAFPATSRDASEAECSVALSSGFMSLQGVSSDPPVGSRARCINPCMSRMTIKSEPGASDLLRSQTPRSSLLSRRLIVLPLISSIREVNPGSSDVQGLQTSDTNGGRADITSRVQFGEFEVMREVNVKRREYVSDPPPFIAVHEERTAIVVDLRDGKFEGLRDAQGKLFTPDRLIKMRYLFVPAALAYSFLQNNDTYRESTGNGWGTVQTNLTFKCRQFRLDCKDPANVLPNDVLLKKRQRTEGPHVIDHLFGNYPLRHVRRCAAVEHGVPHPHI</sequence>
<accession>A0AAD6Y6E4</accession>
<organism evidence="1 2">
    <name type="scientific">Mycena pura</name>
    <dbReference type="NCBI Taxonomy" id="153505"/>
    <lineage>
        <taxon>Eukaryota</taxon>
        <taxon>Fungi</taxon>
        <taxon>Dikarya</taxon>
        <taxon>Basidiomycota</taxon>
        <taxon>Agaricomycotina</taxon>
        <taxon>Agaricomycetes</taxon>
        <taxon>Agaricomycetidae</taxon>
        <taxon>Agaricales</taxon>
        <taxon>Marasmiineae</taxon>
        <taxon>Mycenaceae</taxon>
        <taxon>Mycena</taxon>
    </lineage>
</organism>
<name>A0AAD6Y6E4_9AGAR</name>
<comment type="caution">
    <text evidence="1">The sequence shown here is derived from an EMBL/GenBank/DDBJ whole genome shotgun (WGS) entry which is preliminary data.</text>
</comment>
<evidence type="ECO:0000313" key="1">
    <source>
        <dbReference type="EMBL" id="KAJ7203860.1"/>
    </source>
</evidence>
<evidence type="ECO:0000313" key="2">
    <source>
        <dbReference type="Proteomes" id="UP001219525"/>
    </source>
</evidence>
<dbReference type="AlphaFoldDB" id="A0AAD6Y6E4"/>
<reference evidence="1" key="1">
    <citation type="submission" date="2023-03" db="EMBL/GenBank/DDBJ databases">
        <title>Massive genome expansion in bonnet fungi (Mycena s.s.) driven by repeated elements and novel gene families across ecological guilds.</title>
        <authorList>
            <consortium name="Lawrence Berkeley National Laboratory"/>
            <person name="Harder C.B."/>
            <person name="Miyauchi S."/>
            <person name="Viragh M."/>
            <person name="Kuo A."/>
            <person name="Thoen E."/>
            <person name="Andreopoulos B."/>
            <person name="Lu D."/>
            <person name="Skrede I."/>
            <person name="Drula E."/>
            <person name="Henrissat B."/>
            <person name="Morin E."/>
            <person name="Kohler A."/>
            <person name="Barry K."/>
            <person name="LaButti K."/>
            <person name="Morin E."/>
            <person name="Salamov A."/>
            <person name="Lipzen A."/>
            <person name="Mereny Z."/>
            <person name="Hegedus B."/>
            <person name="Baldrian P."/>
            <person name="Stursova M."/>
            <person name="Weitz H."/>
            <person name="Taylor A."/>
            <person name="Grigoriev I.V."/>
            <person name="Nagy L.G."/>
            <person name="Martin F."/>
            <person name="Kauserud H."/>
        </authorList>
    </citation>
    <scope>NUCLEOTIDE SEQUENCE</scope>
    <source>
        <strain evidence="1">9144</strain>
    </source>
</reference>
<protein>
    <submittedName>
        <fullName evidence="1">Uncharacterized protein</fullName>
    </submittedName>
</protein>
<keyword evidence="2" id="KW-1185">Reference proteome</keyword>
<dbReference type="EMBL" id="JARJCW010000049">
    <property type="protein sequence ID" value="KAJ7203860.1"/>
    <property type="molecule type" value="Genomic_DNA"/>
</dbReference>
<gene>
    <name evidence="1" type="ORF">GGX14DRAFT_398610</name>
</gene>